<proteinExistence type="predicted"/>
<accession>A0ABQ7J5S4</accession>
<feature type="non-terminal residue" evidence="1">
    <location>
        <position position="1"/>
    </location>
</feature>
<keyword evidence="2" id="KW-1185">Reference proteome</keyword>
<dbReference type="EMBL" id="JADAQX010000834">
    <property type="protein sequence ID" value="KAF8819300.1"/>
    <property type="molecule type" value="Genomic_DNA"/>
</dbReference>
<evidence type="ECO:0000313" key="2">
    <source>
        <dbReference type="Proteomes" id="UP000823046"/>
    </source>
</evidence>
<gene>
    <name evidence="1" type="ORF">IE077_001212</name>
</gene>
<dbReference type="Proteomes" id="UP000823046">
    <property type="component" value="Unassembled WGS sequence"/>
</dbReference>
<name>A0ABQ7J5S4_9APIC</name>
<organism evidence="1 2">
    <name type="scientific">Cardiosporidium cionae</name>
    <dbReference type="NCBI Taxonomy" id="476202"/>
    <lineage>
        <taxon>Eukaryota</taxon>
        <taxon>Sar</taxon>
        <taxon>Alveolata</taxon>
        <taxon>Apicomplexa</taxon>
        <taxon>Aconoidasida</taxon>
        <taxon>Nephromycida</taxon>
        <taxon>Cardiosporidium</taxon>
    </lineage>
</organism>
<feature type="non-terminal residue" evidence="1">
    <location>
        <position position="166"/>
    </location>
</feature>
<protein>
    <submittedName>
        <fullName evidence="1">Uncharacterized protein</fullName>
    </submittedName>
</protein>
<evidence type="ECO:0000313" key="1">
    <source>
        <dbReference type="EMBL" id="KAF8819300.1"/>
    </source>
</evidence>
<reference evidence="1 2" key="1">
    <citation type="journal article" date="2020" name="bioRxiv">
        <title>Metabolic contributions of an alphaproteobacterial endosymbiont in the apicomplexan Cardiosporidium cionae.</title>
        <authorList>
            <person name="Hunter E.S."/>
            <person name="Paight C.J."/>
            <person name="Lane C.E."/>
        </authorList>
    </citation>
    <scope>NUCLEOTIDE SEQUENCE [LARGE SCALE GENOMIC DNA]</scope>
    <source>
        <strain evidence="1">ESH_2018</strain>
    </source>
</reference>
<sequence length="166" mass="18905">RKGTSMDHFGFYLDQIPLQPPPVIAAMGVSAFHPAEFAGLAAFNMWMAHHNLFHRTHEAELEKSACWDKIINLMLEEGIEEKEFTRETDHSLLTTSLRIPQGMYDPIDIVGRDGNFVLGFGYVGTHPYEICIGYGQLWDHIIETQEALHLSSEQFNEKCIDGRKDI</sequence>
<comment type="caution">
    <text evidence="1">The sequence shown here is derived from an EMBL/GenBank/DDBJ whole genome shotgun (WGS) entry which is preliminary data.</text>
</comment>